<name>A0A409YUN6_9AGAR</name>
<evidence type="ECO:0000313" key="2">
    <source>
        <dbReference type="Proteomes" id="UP000284706"/>
    </source>
</evidence>
<reference evidence="1 2" key="1">
    <citation type="journal article" date="2018" name="Evol. Lett.">
        <title>Horizontal gene cluster transfer increased hallucinogenic mushroom diversity.</title>
        <authorList>
            <person name="Reynolds H.T."/>
            <person name="Vijayakumar V."/>
            <person name="Gluck-Thaler E."/>
            <person name="Korotkin H.B."/>
            <person name="Matheny P.B."/>
            <person name="Slot J.C."/>
        </authorList>
    </citation>
    <scope>NUCLEOTIDE SEQUENCE [LARGE SCALE GENOMIC DNA]</scope>
    <source>
        <strain evidence="1 2">SRW20</strain>
    </source>
</reference>
<dbReference type="InParanoid" id="A0A409YUN6"/>
<sequence>MTANARPAFDNAPNFPRSNHPFLANLHSGNKPHFAAPSSKYLLEMTSEPIVPLELVELILDVISASSPEGKDTLSSFSRTCQVEIAAANSEGSEIDFDRTNLPAFWNKDKKLKVFMDKGLVIPDFSSTRRFNV</sequence>
<protein>
    <submittedName>
        <fullName evidence="1">Uncharacterized protein</fullName>
    </submittedName>
</protein>
<dbReference type="AlphaFoldDB" id="A0A409YUN6"/>
<evidence type="ECO:0000313" key="1">
    <source>
        <dbReference type="EMBL" id="PPR06712.1"/>
    </source>
</evidence>
<proteinExistence type="predicted"/>
<dbReference type="EMBL" id="NHYE01000255">
    <property type="protein sequence ID" value="PPR06712.1"/>
    <property type="molecule type" value="Genomic_DNA"/>
</dbReference>
<comment type="caution">
    <text evidence="1">The sequence shown here is derived from an EMBL/GenBank/DDBJ whole genome shotgun (WGS) entry which is preliminary data.</text>
</comment>
<accession>A0A409YUN6</accession>
<keyword evidence="2" id="KW-1185">Reference proteome</keyword>
<dbReference type="Proteomes" id="UP000284706">
    <property type="component" value="Unassembled WGS sequence"/>
</dbReference>
<organism evidence="1 2">
    <name type="scientific">Gymnopilus dilepis</name>
    <dbReference type="NCBI Taxonomy" id="231916"/>
    <lineage>
        <taxon>Eukaryota</taxon>
        <taxon>Fungi</taxon>
        <taxon>Dikarya</taxon>
        <taxon>Basidiomycota</taxon>
        <taxon>Agaricomycotina</taxon>
        <taxon>Agaricomycetes</taxon>
        <taxon>Agaricomycetidae</taxon>
        <taxon>Agaricales</taxon>
        <taxon>Agaricineae</taxon>
        <taxon>Hymenogastraceae</taxon>
        <taxon>Gymnopilus</taxon>
    </lineage>
</organism>
<gene>
    <name evidence="1" type="ORF">CVT26_001378</name>
</gene>